<feature type="binding site" evidence="5">
    <location>
        <position position="151"/>
    </location>
    <ligand>
        <name>S-adenosyl-L-methionine</name>
        <dbReference type="ChEBI" id="CHEBI:59789"/>
    </ligand>
</feature>
<dbReference type="NCBIfam" id="TIGR03534">
    <property type="entry name" value="RF_mod_PrmC"/>
    <property type="match status" value="1"/>
</dbReference>
<evidence type="ECO:0000256" key="1">
    <source>
        <dbReference type="ARBA" id="ARBA00022603"/>
    </source>
</evidence>
<feature type="binding site" evidence="5">
    <location>
        <begin position="196"/>
        <end position="199"/>
    </location>
    <ligand>
        <name>substrate</name>
    </ligand>
</feature>
<keyword evidence="1 5" id="KW-0489">Methyltransferase</keyword>
<dbReference type="CDD" id="cd02440">
    <property type="entry name" value="AdoMet_MTases"/>
    <property type="match status" value="1"/>
</dbReference>
<dbReference type="RefSeq" id="WP_272461931.1">
    <property type="nucleotide sequence ID" value="NZ_JAPFQL010000032.1"/>
</dbReference>
<name>A0ABT5GGX7_9MICO</name>
<keyword evidence="9" id="KW-1185">Reference proteome</keyword>
<dbReference type="SUPFAM" id="SSF53335">
    <property type="entry name" value="S-adenosyl-L-methionine-dependent methyltransferases"/>
    <property type="match status" value="1"/>
</dbReference>
<dbReference type="EMBL" id="JAPFQL010000032">
    <property type="protein sequence ID" value="MDC5697353.1"/>
    <property type="molecule type" value="Genomic_DNA"/>
</dbReference>
<dbReference type="InterPro" id="IPR007848">
    <property type="entry name" value="Small_mtfrase_dom"/>
</dbReference>
<dbReference type="EC" id="2.1.1.297" evidence="5"/>
<evidence type="ECO:0000313" key="8">
    <source>
        <dbReference type="EMBL" id="MDC5697353.1"/>
    </source>
</evidence>
<evidence type="ECO:0000256" key="4">
    <source>
        <dbReference type="ARBA" id="ARBA00048391"/>
    </source>
</evidence>
<proteinExistence type="inferred from homology"/>
<dbReference type="Proteomes" id="UP001150259">
    <property type="component" value="Unassembled WGS sequence"/>
</dbReference>
<dbReference type="InterPro" id="IPR040758">
    <property type="entry name" value="PrmC_N"/>
</dbReference>
<evidence type="ECO:0000259" key="6">
    <source>
        <dbReference type="Pfam" id="PF05175"/>
    </source>
</evidence>
<dbReference type="NCBIfam" id="TIGR00536">
    <property type="entry name" value="hemK_fam"/>
    <property type="match status" value="1"/>
</dbReference>
<dbReference type="PANTHER" id="PTHR18895:SF74">
    <property type="entry name" value="MTRF1L RELEASE FACTOR GLUTAMINE METHYLTRANSFERASE"/>
    <property type="match status" value="1"/>
</dbReference>
<dbReference type="Gene3D" id="1.10.8.10">
    <property type="entry name" value="DNA helicase RuvA subunit, C-terminal domain"/>
    <property type="match status" value="1"/>
</dbReference>
<evidence type="ECO:0000256" key="2">
    <source>
        <dbReference type="ARBA" id="ARBA00022679"/>
    </source>
</evidence>
<dbReference type="InterPro" id="IPR029063">
    <property type="entry name" value="SAM-dependent_MTases_sf"/>
</dbReference>
<dbReference type="InterPro" id="IPR050320">
    <property type="entry name" value="N5-glutamine_MTase"/>
</dbReference>
<keyword evidence="3 5" id="KW-0949">S-adenosyl-L-methionine</keyword>
<evidence type="ECO:0000256" key="3">
    <source>
        <dbReference type="ARBA" id="ARBA00022691"/>
    </source>
</evidence>
<dbReference type="Pfam" id="PF05175">
    <property type="entry name" value="MTS"/>
    <property type="match status" value="1"/>
</dbReference>
<dbReference type="Pfam" id="PF17827">
    <property type="entry name" value="PrmC_N"/>
    <property type="match status" value="1"/>
</dbReference>
<keyword evidence="2 5" id="KW-0808">Transferase</keyword>
<comment type="caution">
    <text evidence="5">Lacks conserved residue(s) required for the propagation of feature annotation.</text>
</comment>
<comment type="catalytic activity">
    <reaction evidence="4 5">
        <text>L-glutaminyl-[peptide chain release factor] + S-adenosyl-L-methionine = N(5)-methyl-L-glutaminyl-[peptide chain release factor] + S-adenosyl-L-homocysteine + H(+)</text>
        <dbReference type="Rhea" id="RHEA:42896"/>
        <dbReference type="Rhea" id="RHEA-COMP:10271"/>
        <dbReference type="Rhea" id="RHEA-COMP:10272"/>
        <dbReference type="ChEBI" id="CHEBI:15378"/>
        <dbReference type="ChEBI" id="CHEBI:30011"/>
        <dbReference type="ChEBI" id="CHEBI:57856"/>
        <dbReference type="ChEBI" id="CHEBI:59789"/>
        <dbReference type="ChEBI" id="CHEBI:61891"/>
        <dbReference type="EC" id="2.1.1.297"/>
    </reaction>
</comment>
<dbReference type="HAMAP" id="MF_02126">
    <property type="entry name" value="RF_methyltr_PrmC"/>
    <property type="match status" value="1"/>
</dbReference>
<reference evidence="8 9" key="1">
    <citation type="submission" date="2022-11" db="EMBL/GenBank/DDBJ databases">
        <title>Anaerobic phenanthrene biodegradation by a DNRA strain PheN6.</title>
        <authorList>
            <person name="Zhang Z."/>
        </authorList>
    </citation>
    <scope>NUCLEOTIDE SEQUENCE [LARGE SCALE GENOMIC DNA]</scope>
    <source>
        <strain evidence="8 9">PheN6</strain>
    </source>
</reference>
<evidence type="ECO:0000259" key="7">
    <source>
        <dbReference type="Pfam" id="PF17827"/>
    </source>
</evidence>
<dbReference type="InterPro" id="IPR004556">
    <property type="entry name" value="HemK-like"/>
</dbReference>
<gene>
    <name evidence="5 8" type="primary">prmC</name>
    <name evidence="8" type="ORF">OO014_08805</name>
</gene>
<feature type="domain" description="Release factor glutamine methyltransferase N-terminal" evidence="7">
    <location>
        <begin position="7"/>
        <end position="78"/>
    </location>
</feature>
<accession>A0ABT5GGX7</accession>
<dbReference type="InterPro" id="IPR019874">
    <property type="entry name" value="RF_methyltr_PrmC"/>
</dbReference>
<dbReference type="GO" id="GO:0102559">
    <property type="term" value="F:peptide chain release factor N(5)-glutamine methyltransferase activity"/>
    <property type="evidence" value="ECO:0007669"/>
    <property type="project" value="UniProtKB-EC"/>
</dbReference>
<comment type="function">
    <text evidence="5">Methylates the class 1 translation termination release factors RF1/PrfA and RF2/PrfB on the glutamine residue of the universally conserved GGQ motif.</text>
</comment>
<evidence type="ECO:0000256" key="5">
    <source>
        <dbReference type="HAMAP-Rule" id="MF_02126"/>
    </source>
</evidence>
<dbReference type="PANTHER" id="PTHR18895">
    <property type="entry name" value="HEMK METHYLTRANSFERASE"/>
    <property type="match status" value="1"/>
</dbReference>
<organism evidence="8 9">
    <name type="scientific">Intrasporangium calvum</name>
    <dbReference type="NCBI Taxonomy" id="53358"/>
    <lineage>
        <taxon>Bacteria</taxon>
        <taxon>Bacillati</taxon>
        <taxon>Actinomycetota</taxon>
        <taxon>Actinomycetes</taxon>
        <taxon>Micrococcales</taxon>
        <taxon>Intrasporangiaceae</taxon>
        <taxon>Intrasporangium</taxon>
    </lineage>
</organism>
<protein>
    <recommendedName>
        <fullName evidence="5">Release factor glutamine methyltransferase</fullName>
        <shortName evidence="5">RF MTase</shortName>
        <ecNumber evidence="5">2.1.1.297</ecNumber>
    </recommendedName>
    <alternativeName>
        <fullName evidence="5">N5-glutamine methyltransferase PrmC</fullName>
    </alternativeName>
    <alternativeName>
        <fullName evidence="5">Protein-(glutamine-N5) MTase PrmC</fullName>
    </alternativeName>
    <alternativeName>
        <fullName evidence="5">Protein-glutamine N-methyltransferase PrmC</fullName>
    </alternativeName>
</protein>
<feature type="binding site" evidence="5">
    <location>
        <position position="196"/>
    </location>
    <ligand>
        <name>S-adenosyl-L-methionine</name>
        <dbReference type="ChEBI" id="CHEBI:59789"/>
    </ligand>
</feature>
<feature type="domain" description="Methyltransferase small" evidence="6">
    <location>
        <begin position="122"/>
        <end position="199"/>
    </location>
</feature>
<dbReference type="GO" id="GO:0032259">
    <property type="term" value="P:methylation"/>
    <property type="evidence" value="ECO:0007669"/>
    <property type="project" value="UniProtKB-KW"/>
</dbReference>
<comment type="caution">
    <text evidence="8">The sequence shown here is derived from an EMBL/GenBank/DDBJ whole genome shotgun (WGS) entry which is preliminary data.</text>
</comment>
<evidence type="ECO:0000313" key="9">
    <source>
        <dbReference type="Proteomes" id="UP001150259"/>
    </source>
</evidence>
<dbReference type="Gene3D" id="3.40.50.150">
    <property type="entry name" value="Vaccinia Virus protein VP39"/>
    <property type="match status" value="1"/>
</dbReference>
<sequence length="290" mass="30741">MTDLRSLVRAAAGTLREAGVASPDVDAVELAAHVLAVDTPEVRRLMIVGGRLPHAFEESYAAVLAERIRRVPLQHLTGRAHFHRLTLHVGPGVFVPRPETEVLVDLALAEVDRRCESEPSGIRLVDLCSGSGAIALAIKEERPEVAVRALELSTDAIAWAAANRDRLGLDVELAQGDATRPAFADWAGTVDVVTVNPPYIPVGAVPVDPEVRDHDPELALYGGSEDGLAIPLRVAAAAATLLRPGGLLLMEHADSQGQSLPARLSAAGWADAEDHADLAGRPRVTSARRS</sequence>
<comment type="similarity">
    <text evidence="5">Belongs to the protein N5-glutamine methyltransferase family. PrmC subfamily.</text>
</comment>